<keyword evidence="1" id="KW-0175">Coiled coil</keyword>
<reference evidence="3 4" key="1">
    <citation type="journal article" date="2013" name="PLoS ONE">
        <title>Sequence Divergence and Conservation in Genomes ofHelicobacter cetorum Strains from a Dolphin and a Whale.</title>
        <authorList>
            <person name="Kersulyte D."/>
            <person name="Rossi M."/>
            <person name="Berg D.E."/>
        </authorList>
    </citation>
    <scope>NUCLEOTIDE SEQUENCE [LARGE SCALE GENOMIC DNA]</scope>
    <source>
        <strain evidence="4">ATCC BAA-540 / MIT 99-5656</strain>
        <plasmid evidence="3">pHCD</plasmid>
    </source>
</reference>
<keyword evidence="2" id="KW-0472">Membrane</keyword>
<evidence type="ECO:0000313" key="4">
    <source>
        <dbReference type="Proteomes" id="UP000005013"/>
    </source>
</evidence>
<dbReference type="HOGENOM" id="CLU_1616742_0_0_7"/>
<feature type="coiled-coil region" evidence="1">
    <location>
        <begin position="32"/>
        <end position="92"/>
    </location>
</feature>
<keyword evidence="2" id="KW-1133">Transmembrane helix</keyword>
<feature type="transmembrane region" description="Helical" evidence="2">
    <location>
        <begin position="107"/>
        <end position="130"/>
    </location>
</feature>
<accession>I0EUV0</accession>
<keyword evidence="2" id="KW-0812">Transmembrane</keyword>
<dbReference type="EMBL" id="CP003482">
    <property type="protein sequence ID" value="AFI06719.1"/>
    <property type="molecule type" value="Genomic_DNA"/>
</dbReference>
<evidence type="ECO:0000256" key="1">
    <source>
        <dbReference type="SAM" id="Coils"/>
    </source>
</evidence>
<gene>
    <name evidence="3" type="ordered locus">HCD_08784</name>
</gene>
<dbReference type="RefSeq" id="WP_014660175.1">
    <property type="nucleotide sequence ID" value="NC_017736.1"/>
</dbReference>
<geneLocation type="plasmid" evidence="3 4">
    <name>pHCD</name>
</geneLocation>
<name>I0EUV0_HELCM</name>
<dbReference type="Proteomes" id="UP000005013">
    <property type="component" value="Plasmid pHCD"/>
</dbReference>
<organism evidence="3 4">
    <name type="scientific">Helicobacter cetorum (strain ATCC BAA-540 / CCUG 52418 / MIT 99-5656)</name>
    <dbReference type="NCBI Taxonomy" id="1163745"/>
    <lineage>
        <taxon>Bacteria</taxon>
        <taxon>Pseudomonadati</taxon>
        <taxon>Campylobacterota</taxon>
        <taxon>Epsilonproteobacteria</taxon>
        <taxon>Campylobacterales</taxon>
        <taxon>Helicobacteraceae</taxon>
        <taxon>Helicobacter</taxon>
    </lineage>
</organism>
<keyword evidence="3" id="KW-0614">Plasmid</keyword>
<evidence type="ECO:0000313" key="3">
    <source>
        <dbReference type="EMBL" id="AFI06719.1"/>
    </source>
</evidence>
<dbReference type="AlphaFoldDB" id="I0EUV0"/>
<keyword evidence="4" id="KW-1185">Reference proteome</keyword>
<evidence type="ECO:0000256" key="2">
    <source>
        <dbReference type="SAM" id="Phobius"/>
    </source>
</evidence>
<proteinExistence type="predicted"/>
<dbReference type="PATRIC" id="fig|1163745.3.peg.1848"/>
<protein>
    <submittedName>
        <fullName evidence="3">Uncharacterized protein</fullName>
    </submittedName>
</protein>
<dbReference type="KEGG" id="hcm:HCD_08784"/>
<sequence>MSDIAHLRELVDKMDIVSLRVENNFNNLDTLLNDTNTANKTLNGVIANAENKILQIQKTHENELKNMRETFQQELEKTKQELRDNAKKMGSLNEITRSELKKINTKSFMQGVGITLVFVVIFGLGLLKYYQGAISYNTVSEIVFSLQKYCNVNNRCNFDLSFHR</sequence>